<protein>
    <submittedName>
        <fullName evidence="1">Uncharacterized protein</fullName>
    </submittedName>
</protein>
<proteinExistence type="predicted"/>
<sequence>MSYDLIQTASVIRYPYLWAREAERGETEGRKERPVAWA</sequence>
<dbReference type="AlphaFoldDB" id="A0A7W8UPU3"/>
<gene>
    <name evidence="1" type="ORF">GGI59_002792</name>
</gene>
<comment type="caution">
    <text evidence="1">The sequence shown here is derived from an EMBL/GenBank/DDBJ whole genome shotgun (WGS) entry which is preliminary data.</text>
</comment>
<reference evidence="1 2" key="1">
    <citation type="submission" date="2020-08" db="EMBL/GenBank/DDBJ databases">
        <title>Genomic Encyclopedia of Type Strains, Phase IV (KMG-V): Genome sequencing to study the core and pangenomes of soil and plant-associated prokaryotes.</title>
        <authorList>
            <person name="Whitman W."/>
        </authorList>
    </citation>
    <scope>NUCLEOTIDE SEQUENCE [LARGE SCALE GENOMIC DNA]</scope>
    <source>
        <strain evidence="1 2">SEMIA 4034</strain>
    </source>
</reference>
<name>A0A7W8UPU3_9HYPH</name>
<evidence type="ECO:0000313" key="1">
    <source>
        <dbReference type="EMBL" id="MBB5561117.1"/>
    </source>
</evidence>
<dbReference type="EMBL" id="JACHBC010000005">
    <property type="protein sequence ID" value="MBB5561117.1"/>
    <property type="molecule type" value="Genomic_DNA"/>
</dbReference>
<evidence type="ECO:0000313" key="2">
    <source>
        <dbReference type="Proteomes" id="UP000528824"/>
    </source>
</evidence>
<dbReference type="Proteomes" id="UP000528824">
    <property type="component" value="Unassembled WGS sequence"/>
</dbReference>
<accession>A0A7W8UPU3</accession>
<organism evidence="1 2">
    <name type="scientific">Rhizobium lentis</name>
    <dbReference type="NCBI Taxonomy" id="1138194"/>
    <lineage>
        <taxon>Bacteria</taxon>
        <taxon>Pseudomonadati</taxon>
        <taxon>Pseudomonadota</taxon>
        <taxon>Alphaproteobacteria</taxon>
        <taxon>Hyphomicrobiales</taxon>
        <taxon>Rhizobiaceae</taxon>
        <taxon>Rhizobium/Agrobacterium group</taxon>
        <taxon>Rhizobium</taxon>
    </lineage>
</organism>
<keyword evidence="2" id="KW-1185">Reference proteome</keyword>